<organism evidence="4 5">
    <name type="scientific">Calypte anna</name>
    <name type="common">Anna's hummingbird</name>
    <name type="synonym">Archilochus anna</name>
    <dbReference type="NCBI Taxonomy" id="9244"/>
    <lineage>
        <taxon>Eukaryota</taxon>
        <taxon>Metazoa</taxon>
        <taxon>Chordata</taxon>
        <taxon>Craniata</taxon>
        <taxon>Vertebrata</taxon>
        <taxon>Euteleostomi</taxon>
        <taxon>Archelosauria</taxon>
        <taxon>Archosauria</taxon>
        <taxon>Dinosauria</taxon>
        <taxon>Saurischia</taxon>
        <taxon>Theropoda</taxon>
        <taxon>Coelurosauria</taxon>
        <taxon>Aves</taxon>
        <taxon>Neognathae</taxon>
        <taxon>Neoaves</taxon>
        <taxon>Strisores</taxon>
        <taxon>Apodiformes</taxon>
        <taxon>Trochilidae</taxon>
        <taxon>Calypte</taxon>
    </lineage>
</organism>
<accession>A0A091IGL9</accession>
<dbReference type="PANTHER" id="PTHR43146">
    <property type="entry name" value="CANCER-RELATED NUCLEOSIDE-TRIPHOSPHATASE"/>
    <property type="match status" value="1"/>
</dbReference>
<protein>
    <submittedName>
        <fullName evidence="4">Cancer-related nucleoside-triphosphatase</fullName>
    </submittedName>
</protein>
<keyword evidence="2" id="KW-0378">Hydrolase</keyword>
<feature type="non-terminal residue" evidence="4">
    <location>
        <position position="1"/>
    </location>
</feature>
<sequence length="158" mass="17197">GVGKTTLIQKVTQALKVSGVPIDGFYTEEVREGGRRTGFDVVTLSGKRGPLSRVSSDSSSRREHRVGQYVVDLASFEQLVLPMLRNVNHGSDAEKNICVIDEIGKMELFSQAFVQAVRQTLAASGTVVLGTIPVPKGKPLDLVEEIRSRKDVKVFNVS</sequence>
<dbReference type="EMBL" id="KL218532">
    <property type="protein sequence ID" value="KFP06495.1"/>
    <property type="molecule type" value="Genomic_DNA"/>
</dbReference>
<gene>
    <name evidence="4" type="ORF">N300_08061</name>
</gene>
<evidence type="ECO:0000256" key="1">
    <source>
        <dbReference type="ARBA" id="ARBA00022741"/>
    </source>
</evidence>
<dbReference type="Gene3D" id="3.40.50.300">
    <property type="entry name" value="P-loop containing nucleotide triphosphate hydrolases"/>
    <property type="match status" value="1"/>
</dbReference>
<evidence type="ECO:0000313" key="4">
    <source>
        <dbReference type="EMBL" id="KFP06495.1"/>
    </source>
</evidence>
<reference evidence="4 5" key="1">
    <citation type="submission" date="2014-04" db="EMBL/GenBank/DDBJ databases">
        <title>Genome evolution of avian class.</title>
        <authorList>
            <person name="Zhang G."/>
            <person name="Li C."/>
        </authorList>
    </citation>
    <scope>NUCLEOTIDE SEQUENCE [LARGE SCALE GENOMIC DNA]</scope>
    <source>
        <strain evidence="4">BGI_N300</strain>
    </source>
</reference>
<dbReference type="GO" id="GO:0017111">
    <property type="term" value="F:ribonucleoside triphosphate phosphatase activity"/>
    <property type="evidence" value="ECO:0007669"/>
    <property type="project" value="InterPro"/>
</dbReference>
<keyword evidence="1" id="KW-0547">Nucleotide-binding</keyword>
<keyword evidence="3" id="KW-0067">ATP-binding</keyword>
<dbReference type="STRING" id="9244.A0A091IGL9"/>
<proteinExistence type="predicted"/>
<dbReference type="GO" id="GO:0005524">
    <property type="term" value="F:ATP binding"/>
    <property type="evidence" value="ECO:0007669"/>
    <property type="project" value="UniProtKB-KW"/>
</dbReference>
<dbReference type="InterPro" id="IPR004948">
    <property type="entry name" value="Nuc-triphosphatase_THEP1"/>
</dbReference>
<dbReference type="Proteomes" id="UP000054308">
    <property type="component" value="Unassembled WGS sequence"/>
</dbReference>
<dbReference type="AlphaFoldDB" id="A0A091IGL9"/>
<dbReference type="SUPFAM" id="SSF52540">
    <property type="entry name" value="P-loop containing nucleoside triphosphate hydrolases"/>
    <property type="match status" value="1"/>
</dbReference>
<keyword evidence="5" id="KW-1185">Reference proteome</keyword>
<dbReference type="Pfam" id="PF03266">
    <property type="entry name" value="NTPase_1"/>
    <property type="match status" value="1"/>
</dbReference>
<evidence type="ECO:0000313" key="5">
    <source>
        <dbReference type="Proteomes" id="UP000054308"/>
    </source>
</evidence>
<evidence type="ECO:0000256" key="2">
    <source>
        <dbReference type="ARBA" id="ARBA00022801"/>
    </source>
</evidence>
<dbReference type="PANTHER" id="PTHR43146:SF1">
    <property type="entry name" value="CANCER-RELATED NUCLEOSIDE-TRIPHOSPHATASE"/>
    <property type="match status" value="1"/>
</dbReference>
<dbReference type="InterPro" id="IPR027417">
    <property type="entry name" value="P-loop_NTPase"/>
</dbReference>
<feature type="non-terminal residue" evidence="4">
    <location>
        <position position="158"/>
    </location>
</feature>
<evidence type="ECO:0000256" key="3">
    <source>
        <dbReference type="ARBA" id="ARBA00022840"/>
    </source>
</evidence>
<name>A0A091IGL9_CALAN</name>